<evidence type="ECO:0000256" key="3">
    <source>
        <dbReference type="ARBA" id="ARBA00022729"/>
    </source>
</evidence>
<dbReference type="GO" id="GO:0070008">
    <property type="term" value="F:serine-type exopeptidase activity"/>
    <property type="evidence" value="ECO:0007669"/>
    <property type="project" value="InterPro"/>
</dbReference>
<reference evidence="8 9" key="1">
    <citation type="submission" date="2018-08" db="EMBL/GenBank/DDBJ databases">
        <authorList>
            <person name="Laetsch R D."/>
            <person name="Stevens L."/>
            <person name="Kumar S."/>
            <person name="Blaxter L. M."/>
        </authorList>
    </citation>
    <scope>NUCLEOTIDE SEQUENCE [LARGE SCALE GENOMIC DNA]</scope>
</reference>
<feature type="region of interest" description="Disordered" evidence="6">
    <location>
        <begin position="34"/>
        <end position="70"/>
    </location>
</feature>
<gene>
    <name evidence="8" type="ORF">NLS_LOCUS5488</name>
</gene>
<dbReference type="GO" id="GO:0006508">
    <property type="term" value="P:proteolysis"/>
    <property type="evidence" value="ECO:0007669"/>
    <property type="project" value="UniProtKB-KW"/>
</dbReference>
<organism evidence="8 9">
    <name type="scientific">Litomosoides sigmodontis</name>
    <name type="common">Filarial nematode worm</name>
    <dbReference type="NCBI Taxonomy" id="42156"/>
    <lineage>
        <taxon>Eukaryota</taxon>
        <taxon>Metazoa</taxon>
        <taxon>Ecdysozoa</taxon>
        <taxon>Nematoda</taxon>
        <taxon>Chromadorea</taxon>
        <taxon>Rhabditida</taxon>
        <taxon>Spirurina</taxon>
        <taxon>Spiruromorpha</taxon>
        <taxon>Filarioidea</taxon>
        <taxon>Onchocercidae</taxon>
        <taxon>Litomosoides</taxon>
    </lineage>
</organism>
<sequence length="229" mass="26233">MGKVILVMHRQIFLTWLLCRWSVRGIEPLLVDSNNGKLPKASQSHRNTAKSDRNQQPQSPPIGSSSLKQKLDHFNSNDRREWLQYYMHRKSPYQSPDGAVFLVVSGEDEADRNWLANERLPHVELADRINASIFLLEHRFYGTSRPTNDTSIENLKYLNARQATKDIDGFVKEVNRREKLTNPKWITFGGSYSGSLAAWAREKHPRTIRAAVASSAPLQAKLNFKGMKF</sequence>
<dbReference type="GO" id="GO:0008239">
    <property type="term" value="F:dipeptidyl-peptidase activity"/>
    <property type="evidence" value="ECO:0007669"/>
    <property type="project" value="TreeGrafter"/>
</dbReference>
<evidence type="ECO:0000256" key="5">
    <source>
        <dbReference type="ARBA" id="ARBA00023180"/>
    </source>
</evidence>
<dbReference type="Gene3D" id="3.40.50.1820">
    <property type="entry name" value="alpha/beta hydrolase"/>
    <property type="match status" value="1"/>
</dbReference>
<keyword evidence="4" id="KW-0378">Hydrolase</keyword>
<protein>
    <recommendedName>
        <fullName evidence="10">Serine carboxypeptidase S28</fullName>
    </recommendedName>
</protein>
<dbReference type="OMA" id="EMRFNYY"/>
<evidence type="ECO:0000256" key="6">
    <source>
        <dbReference type="SAM" id="MobiDB-lite"/>
    </source>
</evidence>
<dbReference type="InterPro" id="IPR008758">
    <property type="entry name" value="Peptidase_S28"/>
</dbReference>
<dbReference type="EMBL" id="UYRX01000415">
    <property type="protein sequence ID" value="VDK81876.1"/>
    <property type="molecule type" value="Genomic_DNA"/>
</dbReference>
<evidence type="ECO:0000256" key="4">
    <source>
        <dbReference type="ARBA" id="ARBA00022801"/>
    </source>
</evidence>
<evidence type="ECO:0000256" key="2">
    <source>
        <dbReference type="ARBA" id="ARBA00022670"/>
    </source>
</evidence>
<feature type="signal peptide" evidence="7">
    <location>
        <begin position="1"/>
        <end position="25"/>
    </location>
</feature>
<feature type="compositionally biased region" description="Polar residues" evidence="6">
    <location>
        <begin position="34"/>
        <end position="46"/>
    </location>
</feature>
<comment type="similarity">
    <text evidence="1">Belongs to the peptidase S28 family.</text>
</comment>
<feature type="chain" id="PRO_5018322070" description="Serine carboxypeptidase S28" evidence="7">
    <location>
        <begin position="26"/>
        <end position="229"/>
    </location>
</feature>
<accession>A0A3P6T249</accession>
<dbReference type="Proteomes" id="UP000277928">
    <property type="component" value="Unassembled WGS sequence"/>
</dbReference>
<dbReference type="InterPro" id="IPR029058">
    <property type="entry name" value="AB_hydrolase_fold"/>
</dbReference>
<dbReference type="OrthoDB" id="1735038at2759"/>
<keyword evidence="5" id="KW-0325">Glycoprotein</keyword>
<keyword evidence="2" id="KW-0645">Protease</keyword>
<dbReference type="PANTHER" id="PTHR11010">
    <property type="entry name" value="PROTEASE S28 PRO-X CARBOXYPEPTIDASE-RELATED"/>
    <property type="match status" value="1"/>
</dbReference>
<keyword evidence="9" id="KW-1185">Reference proteome</keyword>
<feature type="compositionally biased region" description="Low complexity" evidence="6">
    <location>
        <begin position="55"/>
        <end position="66"/>
    </location>
</feature>
<name>A0A3P6T249_LITSI</name>
<proteinExistence type="inferred from homology"/>
<dbReference type="SUPFAM" id="SSF53474">
    <property type="entry name" value="alpha/beta-Hydrolases"/>
    <property type="match status" value="1"/>
</dbReference>
<evidence type="ECO:0008006" key="10">
    <source>
        <dbReference type="Google" id="ProtNLM"/>
    </source>
</evidence>
<evidence type="ECO:0000256" key="7">
    <source>
        <dbReference type="SAM" id="SignalP"/>
    </source>
</evidence>
<evidence type="ECO:0000313" key="9">
    <source>
        <dbReference type="Proteomes" id="UP000277928"/>
    </source>
</evidence>
<keyword evidence="3 7" id="KW-0732">Signal</keyword>
<evidence type="ECO:0000256" key="1">
    <source>
        <dbReference type="ARBA" id="ARBA00011079"/>
    </source>
</evidence>
<dbReference type="PANTHER" id="PTHR11010:SF117">
    <property type="entry name" value="SERINE PROTEASE 16"/>
    <property type="match status" value="1"/>
</dbReference>
<dbReference type="Pfam" id="PF05577">
    <property type="entry name" value="Peptidase_S28"/>
    <property type="match status" value="1"/>
</dbReference>
<dbReference type="AlphaFoldDB" id="A0A3P6T249"/>
<evidence type="ECO:0000313" key="8">
    <source>
        <dbReference type="EMBL" id="VDK81876.1"/>
    </source>
</evidence>